<feature type="repeat" description="ANK" evidence="3">
    <location>
        <begin position="777"/>
        <end position="798"/>
    </location>
</feature>
<comment type="caution">
    <text evidence="6">The sequence shown here is derived from an EMBL/GenBank/DDBJ whole genome shotgun (WGS) entry which is preliminary data.</text>
</comment>
<dbReference type="PROSITE" id="PS50297">
    <property type="entry name" value="ANK_REP_REGION"/>
    <property type="match status" value="13"/>
</dbReference>
<dbReference type="SUPFAM" id="SSF48403">
    <property type="entry name" value="Ankyrin repeat"/>
    <property type="match status" value="2"/>
</dbReference>
<keyword evidence="2 3" id="KW-0040">ANK repeat</keyword>
<dbReference type="PANTHER" id="PTHR24198">
    <property type="entry name" value="ANKYRIN REPEAT AND PROTEIN KINASE DOMAIN-CONTAINING PROTEIN"/>
    <property type="match status" value="1"/>
</dbReference>
<feature type="repeat" description="ANK" evidence="3">
    <location>
        <begin position="950"/>
        <end position="972"/>
    </location>
</feature>
<feature type="repeat" description="ANK" evidence="3">
    <location>
        <begin position="845"/>
        <end position="867"/>
    </location>
</feature>
<evidence type="ECO:0000259" key="5">
    <source>
        <dbReference type="Pfam" id="PF24883"/>
    </source>
</evidence>
<feature type="repeat" description="ANK" evidence="3">
    <location>
        <begin position="709"/>
        <end position="730"/>
    </location>
</feature>
<sequence>MPCRPAAHYANTIRRHHMLWAKVLRFWRHFEPQSAKMSFGFSVGDFLAVIELANKVRKDFAGAPEQFKHISNEVRSLAIILQDIDASFSYHDISETRQRNLHDIINSCRGVLLDTQRTLSKYSAFESRVEGVSGRVKRAWNQLRWEPDDIRDFRSRISSNIALLNSFGDSFTREQVASLVKGQDQLTRWQDQQHRQEILDWLTPIDYAAQQSDFVRRRQAGTGQWLLDSKEYQQWVAAKKETLFCPGVPGAGKTMMASIVVDHLHDTFRVDDSIGICYIYCSFRNTDKQNLDDLMATLLKQLLYSRSLPLGGVRDLYDLHRERHTRPSMDELRRTLHSLAMGYSRLFVIVDALDECQTSDGCQSRFISELLALQSTMGANILATSRISSEIATRFDGAVLKEIRAIDDDIGRYLDSNLSYLAGIVSRDPALQREIKQKIMRCADGMFLLAQLYLESLKDSFTRKAISVALRRLVTGTGGYEAVYKDVMDRITDQLSNRKELALRALSWITCAKRPLTTIELQHALGVELDQPYLDEDNFHDLQDVVSSCCGLVTIDEQSNIVRLVHYTTQEYLQRYQSTWFPQAQVEMTRVCVTYLSFDAFQSGMCMEVSDFEERLRLYPLYDYASHYWGSHASWNSGSRYCINFLNMTLKVNAASQGLLAMRRWRGDVRYSQNVPRGITGLHLAAFFGLHEVISSLLGVQDPDGFASNGRTPLSFAAENGHQAVVKLLLTTEKVDPDSKDVHGQTPLSRAVENGHVAIIEMLLDTQKVDPDSKITNGETPLLRAVKNGHEAAVKLLLTTEKVNPDSKDVHGQTPLSRAVENGHVAIIEMLLDTQKVDPDSKNINGETPLLRAAKNGHEAIIEMLLDTQKVDPDSTDKMYGRTILSWAAGHGHEAIVKLLLATEKVNPDSKDRLYGETPLSWAAENGRVSIVKILLATKKVDPDSNDSVYGETPLSRAAENGRVAIVKMLLETKRVDADSKNINGETPLFRAAENGHEAVVKLLLATGNVDSDPKDTMSGETPLSLAAKKGHENIVELLLDTENANPEPIDTYYHRTPLSWAAENGHVNLIKLLLATGKVDPNSKDNVYGQTPLSWAAESGQEDTVKLLLATEKVDPNTKDRKYGWTPLLWAAENKHLNVVKLLLRTKKVDPDSKDINRNTLLSRAAENGHVTIIKMLLDTQKVDPDSKNINGETPLLRAAKNGHEAAVKLLLTTKKVDPDSKDVHGRTPLSRAIENGHEGIAMLLLATEKVGSDSKTQAR</sequence>
<feature type="repeat" description="ANK" evidence="3">
    <location>
        <begin position="1019"/>
        <end position="1041"/>
    </location>
</feature>
<protein>
    <recommendedName>
        <fullName evidence="8">NACHT domain-containing protein</fullName>
    </recommendedName>
</protein>
<feature type="repeat" description="ANK" evidence="3">
    <location>
        <begin position="915"/>
        <end position="936"/>
    </location>
</feature>
<dbReference type="InterPro" id="IPR054471">
    <property type="entry name" value="GPIID_WHD"/>
</dbReference>
<evidence type="ECO:0008006" key="8">
    <source>
        <dbReference type="Google" id="ProtNLM"/>
    </source>
</evidence>
<feature type="repeat" description="ANK" evidence="3">
    <location>
        <begin position="984"/>
        <end position="1008"/>
    </location>
</feature>
<feature type="repeat" description="ANK" evidence="3">
    <location>
        <begin position="743"/>
        <end position="765"/>
    </location>
</feature>
<organism evidence="6 7">
    <name type="scientific">Apiospora arundinis</name>
    <dbReference type="NCBI Taxonomy" id="335852"/>
    <lineage>
        <taxon>Eukaryota</taxon>
        <taxon>Fungi</taxon>
        <taxon>Dikarya</taxon>
        <taxon>Ascomycota</taxon>
        <taxon>Pezizomycotina</taxon>
        <taxon>Sordariomycetes</taxon>
        <taxon>Xylariomycetidae</taxon>
        <taxon>Amphisphaeriales</taxon>
        <taxon>Apiosporaceae</taxon>
        <taxon>Apiospora</taxon>
    </lineage>
</organism>
<feature type="repeat" description="ANK" evidence="3">
    <location>
        <begin position="1192"/>
        <end position="1213"/>
    </location>
</feature>
<evidence type="ECO:0000256" key="3">
    <source>
        <dbReference type="PROSITE-ProRule" id="PRU00023"/>
    </source>
</evidence>
<feature type="domain" description="GPI inositol-deacylase winged helix" evidence="4">
    <location>
        <begin position="494"/>
        <end position="574"/>
    </location>
</feature>
<proteinExistence type="predicted"/>
<name>A0ABR2HZ49_9PEZI</name>
<dbReference type="SUPFAM" id="SSF52540">
    <property type="entry name" value="P-loop containing nucleoside triphosphate hydrolases"/>
    <property type="match status" value="1"/>
</dbReference>
<gene>
    <name evidence="6" type="ORF">PGQ11_011265</name>
</gene>
<accession>A0ABR2HZ49</accession>
<feature type="repeat" description="ANK" evidence="3">
    <location>
        <begin position="1089"/>
        <end position="1122"/>
    </location>
</feature>
<evidence type="ECO:0000256" key="2">
    <source>
        <dbReference type="ARBA" id="ARBA00023043"/>
    </source>
</evidence>
<dbReference type="InterPro" id="IPR036770">
    <property type="entry name" value="Ankyrin_rpt-contain_sf"/>
</dbReference>
<dbReference type="SMART" id="SM00248">
    <property type="entry name" value="ANK"/>
    <property type="match status" value="17"/>
</dbReference>
<dbReference type="InterPro" id="IPR002110">
    <property type="entry name" value="Ankyrin_rpt"/>
</dbReference>
<evidence type="ECO:0000313" key="6">
    <source>
        <dbReference type="EMBL" id="KAK8855353.1"/>
    </source>
</evidence>
<evidence type="ECO:0000256" key="1">
    <source>
        <dbReference type="ARBA" id="ARBA00022737"/>
    </source>
</evidence>
<reference evidence="6 7" key="1">
    <citation type="journal article" date="2024" name="IMA Fungus">
        <title>Apiospora arundinis, a panoply of carbohydrate-active enzymes and secondary metabolites.</title>
        <authorList>
            <person name="Sorensen T."/>
            <person name="Petersen C."/>
            <person name="Muurmann A.T."/>
            <person name="Christiansen J.V."/>
            <person name="Brundto M.L."/>
            <person name="Overgaard C.K."/>
            <person name="Boysen A.T."/>
            <person name="Wollenberg R.D."/>
            <person name="Larsen T.O."/>
            <person name="Sorensen J.L."/>
            <person name="Nielsen K.L."/>
            <person name="Sondergaard T.E."/>
        </authorList>
    </citation>
    <scope>NUCLEOTIDE SEQUENCE [LARGE SCALE GENOMIC DNA]</scope>
    <source>
        <strain evidence="6 7">AAU 773</strain>
    </source>
</reference>
<dbReference type="InterPro" id="IPR027417">
    <property type="entry name" value="P-loop_NTPase"/>
</dbReference>
<dbReference type="Pfam" id="PF00023">
    <property type="entry name" value="Ank"/>
    <property type="match status" value="2"/>
</dbReference>
<feature type="domain" description="Nephrocystin 3-like N-terminal" evidence="5">
    <location>
        <begin position="221"/>
        <end position="386"/>
    </location>
</feature>
<dbReference type="PANTHER" id="PTHR24198:SF165">
    <property type="entry name" value="ANKYRIN REPEAT-CONTAINING PROTEIN-RELATED"/>
    <property type="match status" value="1"/>
</dbReference>
<feature type="repeat" description="ANK" evidence="3">
    <location>
        <begin position="811"/>
        <end position="833"/>
    </location>
</feature>
<dbReference type="Pfam" id="PF24883">
    <property type="entry name" value="NPHP3_N"/>
    <property type="match status" value="1"/>
</dbReference>
<evidence type="ECO:0000259" key="4">
    <source>
        <dbReference type="Pfam" id="PF22939"/>
    </source>
</evidence>
<feature type="repeat" description="ANK" evidence="3">
    <location>
        <begin position="1124"/>
        <end position="1146"/>
    </location>
</feature>
<dbReference type="Proteomes" id="UP001390339">
    <property type="component" value="Unassembled WGS sequence"/>
</dbReference>
<evidence type="ECO:0000313" key="7">
    <source>
        <dbReference type="Proteomes" id="UP001390339"/>
    </source>
</evidence>
<dbReference type="EMBL" id="JAPCWZ010000007">
    <property type="protein sequence ID" value="KAK8855353.1"/>
    <property type="molecule type" value="Genomic_DNA"/>
</dbReference>
<dbReference type="Gene3D" id="1.25.40.20">
    <property type="entry name" value="Ankyrin repeat-containing domain"/>
    <property type="match status" value="6"/>
</dbReference>
<keyword evidence="1" id="KW-0677">Repeat</keyword>
<dbReference type="Pfam" id="PF22939">
    <property type="entry name" value="WHD_GPIID"/>
    <property type="match status" value="1"/>
</dbReference>
<dbReference type="Gene3D" id="3.40.50.300">
    <property type="entry name" value="P-loop containing nucleotide triphosphate hydrolases"/>
    <property type="match status" value="1"/>
</dbReference>
<dbReference type="Pfam" id="PF12796">
    <property type="entry name" value="Ank_2"/>
    <property type="match status" value="5"/>
</dbReference>
<keyword evidence="7" id="KW-1185">Reference proteome</keyword>
<feature type="repeat" description="ANK" evidence="3">
    <location>
        <begin position="1054"/>
        <end position="1078"/>
    </location>
</feature>
<dbReference type="InterPro" id="IPR056884">
    <property type="entry name" value="NPHP3-like_N"/>
</dbReference>
<dbReference type="PROSITE" id="PS50088">
    <property type="entry name" value="ANK_REPEAT"/>
    <property type="match status" value="13"/>
</dbReference>